<dbReference type="HOGENOM" id="CLU_076854_3_0_9"/>
<evidence type="ECO:0000313" key="3">
    <source>
        <dbReference type="Proteomes" id="UP000009234"/>
    </source>
</evidence>
<accession>F6DK92</accession>
<sequence length="179" mass="20909">MSVLTPMEIVKEFSRSIRGYDVKQTDAWLQKVKESYEILYVENHELKEKLAKNEGNLTQYRDLEDALQKTLVMAQKSAEDMRGNAEKESKMMLEQAEMTAQLVKQRAEEEAEKVLHEATQKAEEMVKVAEERVGNILEEYRRMEKQAHVFRIKFKAFLEAQLEMMEGNLTVDEDDEQTA</sequence>
<dbReference type="AlphaFoldDB" id="F6DK92"/>
<feature type="coiled-coil region" evidence="1">
    <location>
        <begin position="93"/>
        <end position="146"/>
    </location>
</feature>
<keyword evidence="1" id="KW-0175">Coiled coil</keyword>
<dbReference type="InterPro" id="IPR007793">
    <property type="entry name" value="DivIVA_fam"/>
</dbReference>
<evidence type="ECO:0000256" key="1">
    <source>
        <dbReference type="SAM" id="Coils"/>
    </source>
</evidence>
<gene>
    <name evidence="2" type="ordered locus">Desru_3304</name>
</gene>
<dbReference type="STRING" id="696281.Desru_3304"/>
<dbReference type="PANTHER" id="PTHR35794">
    <property type="entry name" value="CELL DIVISION PROTEIN DIVIVA"/>
    <property type="match status" value="1"/>
</dbReference>
<dbReference type="eggNOG" id="COG3599">
    <property type="taxonomic scope" value="Bacteria"/>
</dbReference>
<reference evidence="3" key="1">
    <citation type="submission" date="2011-05" db="EMBL/GenBank/DDBJ databases">
        <title>Complete sequence of Desulfotomaculum ruminis DSM 2154.</title>
        <authorList>
            <person name="Lucas S."/>
            <person name="Copeland A."/>
            <person name="Lapidus A."/>
            <person name="Cheng J.-F."/>
            <person name="Goodwin L."/>
            <person name="Pitluck S."/>
            <person name="Lu M."/>
            <person name="Detter J.C."/>
            <person name="Han C."/>
            <person name="Tapia R."/>
            <person name="Land M."/>
            <person name="Hauser L."/>
            <person name="Kyrpides N."/>
            <person name="Ivanova N."/>
            <person name="Mikhailova N."/>
            <person name="Pagani I."/>
            <person name="Stams A.J.M."/>
            <person name="Plugge C.M."/>
            <person name="Muyzer G."/>
            <person name="Kuever J."/>
            <person name="Parshina S.N."/>
            <person name="Ivanova A.E."/>
            <person name="Nazina T.N."/>
            <person name="Brambilla E."/>
            <person name="Spring S."/>
            <person name="Klenk H.-P."/>
            <person name="Woyke T."/>
        </authorList>
    </citation>
    <scope>NUCLEOTIDE SEQUENCE [LARGE SCALE GENOMIC DNA]</scope>
    <source>
        <strain evidence="3">ATCC 23193 / DSM 2154 / NCIB 8452 / DL</strain>
    </source>
</reference>
<dbReference type="OrthoDB" id="9815492at2"/>
<feature type="coiled-coil region" evidence="1">
    <location>
        <begin position="29"/>
        <end position="63"/>
    </location>
</feature>
<name>F6DK92_DESRL</name>
<keyword evidence="3" id="KW-1185">Reference proteome</keyword>
<reference evidence="2 3" key="2">
    <citation type="journal article" date="2012" name="Stand. Genomic Sci.">
        <title>Complete genome sequence of the sulfate-reducing firmicute Desulfotomaculum ruminis type strain (DL(T)).</title>
        <authorList>
            <person name="Spring S."/>
            <person name="Visser M."/>
            <person name="Lu M."/>
            <person name="Copeland A."/>
            <person name="Lapidus A."/>
            <person name="Lucas S."/>
            <person name="Cheng J.F."/>
            <person name="Han C."/>
            <person name="Tapia R."/>
            <person name="Goodwin L.A."/>
            <person name="Pitluck S."/>
            <person name="Ivanova N."/>
            <person name="Land M."/>
            <person name="Hauser L."/>
            <person name="Larimer F."/>
            <person name="Rohde M."/>
            <person name="Goker M."/>
            <person name="Detter J.C."/>
            <person name="Kyrpides N.C."/>
            <person name="Woyke T."/>
            <person name="Schaap P.J."/>
            <person name="Plugge C.M."/>
            <person name="Muyzer G."/>
            <person name="Kuever J."/>
            <person name="Pereira I.A."/>
            <person name="Parshina S.N."/>
            <person name="Bernier-Latmani R."/>
            <person name="Stams A.J."/>
            <person name="Klenk H.P."/>
        </authorList>
    </citation>
    <scope>NUCLEOTIDE SEQUENCE [LARGE SCALE GENOMIC DNA]</scope>
    <source>
        <strain evidence="3">ATCC 23193 / DSM 2154 / NCIB 8452 / DL</strain>
    </source>
</reference>
<dbReference type="Pfam" id="PF05103">
    <property type="entry name" value="DivIVA"/>
    <property type="match status" value="1"/>
</dbReference>
<protein>
    <submittedName>
        <fullName evidence="2">DivIVA domain protein</fullName>
    </submittedName>
</protein>
<evidence type="ECO:0000313" key="2">
    <source>
        <dbReference type="EMBL" id="AEG61509.1"/>
    </source>
</evidence>
<dbReference type="Proteomes" id="UP000009234">
    <property type="component" value="Chromosome"/>
</dbReference>
<dbReference type="RefSeq" id="WP_013843255.1">
    <property type="nucleotide sequence ID" value="NC_015589.1"/>
</dbReference>
<dbReference type="PANTHER" id="PTHR35794:SF2">
    <property type="entry name" value="CELL DIVISION PROTEIN DIVIVA"/>
    <property type="match status" value="1"/>
</dbReference>
<dbReference type="EMBL" id="CP002780">
    <property type="protein sequence ID" value="AEG61509.1"/>
    <property type="molecule type" value="Genomic_DNA"/>
</dbReference>
<dbReference type="KEGG" id="dru:Desru_3304"/>
<proteinExistence type="predicted"/>
<organism evidence="2 3">
    <name type="scientific">Desulforamulus ruminis (strain ATCC 23193 / DSM 2154 / NCIMB 8452 / DL)</name>
    <name type="common">Desulfotomaculum ruminis</name>
    <dbReference type="NCBI Taxonomy" id="696281"/>
    <lineage>
        <taxon>Bacteria</taxon>
        <taxon>Bacillati</taxon>
        <taxon>Bacillota</taxon>
        <taxon>Clostridia</taxon>
        <taxon>Eubacteriales</taxon>
        <taxon>Peptococcaceae</taxon>
        <taxon>Desulforamulus</taxon>
    </lineage>
</organism>
<dbReference type="Gene3D" id="6.10.250.660">
    <property type="match status" value="1"/>
</dbReference>